<evidence type="ECO:0000313" key="1">
    <source>
        <dbReference type="EMBL" id="KDR38003.1"/>
    </source>
</evidence>
<accession>A0A069PBF3</accession>
<dbReference type="RefSeq" id="WP_035924741.1">
    <property type="nucleotide sequence ID" value="NZ_CADFFX010000040.1"/>
</dbReference>
<sequence length="93" mass="9806">MASVEHQTYAYDGLRRLTSVTAQAGNAIAAIVRSKNFSYDLEGNVHTIDSLVLTLVCAGAKTRPVRLTSITDGITAQAVTQWVGGASLLGKLT</sequence>
<name>A0A069PBF3_9BURK</name>
<organism evidence="1 2">
    <name type="scientific">Caballeronia glathei</name>
    <dbReference type="NCBI Taxonomy" id="60547"/>
    <lineage>
        <taxon>Bacteria</taxon>
        <taxon>Pseudomonadati</taxon>
        <taxon>Pseudomonadota</taxon>
        <taxon>Betaproteobacteria</taxon>
        <taxon>Burkholderiales</taxon>
        <taxon>Burkholderiaceae</taxon>
        <taxon>Caballeronia</taxon>
    </lineage>
</organism>
<keyword evidence="2" id="KW-1185">Reference proteome</keyword>
<gene>
    <name evidence="1" type="ORF">BG61_04685</name>
</gene>
<evidence type="ECO:0000313" key="2">
    <source>
        <dbReference type="Proteomes" id="UP000027466"/>
    </source>
</evidence>
<proteinExistence type="predicted"/>
<reference evidence="1 2" key="1">
    <citation type="submission" date="2014-03" db="EMBL/GenBank/DDBJ databases">
        <title>Draft Genome Sequences of Four Burkholderia Strains.</title>
        <authorList>
            <person name="Liu X.Y."/>
            <person name="Li C.X."/>
            <person name="Xu J.H."/>
        </authorList>
    </citation>
    <scope>NUCLEOTIDE SEQUENCE [LARGE SCALE GENOMIC DNA]</scope>
    <source>
        <strain evidence="1 2">DSM 50014</strain>
    </source>
</reference>
<dbReference type="AlphaFoldDB" id="A0A069PBF3"/>
<comment type="caution">
    <text evidence="1">The sequence shown here is derived from an EMBL/GenBank/DDBJ whole genome shotgun (WGS) entry which is preliminary data.</text>
</comment>
<dbReference type="EMBL" id="JFHC01000116">
    <property type="protein sequence ID" value="KDR38003.1"/>
    <property type="molecule type" value="Genomic_DNA"/>
</dbReference>
<protein>
    <submittedName>
        <fullName evidence="1">Uncharacterized protein</fullName>
    </submittedName>
</protein>
<dbReference type="Proteomes" id="UP000027466">
    <property type="component" value="Unassembled WGS sequence"/>
</dbReference>